<proteinExistence type="inferred from homology"/>
<dbReference type="SUPFAM" id="SSF75420">
    <property type="entry name" value="YhbC-like, N-terminal domain"/>
    <property type="match status" value="1"/>
</dbReference>
<dbReference type="SUPFAM" id="SSF74942">
    <property type="entry name" value="YhbC-like, C-terminal domain"/>
    <property type="match status" value="1"/>
</dbReference>
<keyword evidence="1 3" id="KW-0963">Cytoplasm</keyword>
<sequence length="158" mass="16847">MLTGKERSLLEALEPSAAENGVEIVTVSVIGSKKAPTVRVYIDTPGGVSFDELTAAQAWIDETIEAIDPFPGAYTIEVSSPGIDRPLRTLDHFKRFVGDTAKVKLVGPLDGRAAWTGVIEAVEGDVIVLRADEAVVQIPFANIKGANLKGVVDFSKKD</sequence>
<feature type="domain" description="Ribosome maturation factor RimP N-terminal" evidence="4">
    <location>
        <begin position="13"/>
        <end position="84"/>
    </location>
</feature>
<dbReference type="KEGG" id="ebz:J7S26_03415"/>
<dbReference type="EMBL" id="CP072829">
    <property type="protein sequence ID" value="QTU84970.1"/>
    <property type="molecule type" value="Genomic_DNA"/>
</dbReference>
<dbReference type="GO" id="GO:0000028">
    <property type="term" value="P:ribosomal small subunit assembly"/>
    <property type="evidence" value="ECO:0007669"/>
    <property type="project" value="TreeGrafter"/>
</dbReference>
<comment type="subcellular location">
    <subcellularLocation>
        <location evidence="3">Cytoplasm</location>
    </subcellularLocation>
</comment>
<dbReference type="AlphaFoldDB" id="A0A9E6SUX7"/>
<protein>
    <recommendedName>
        <fullName evidence="3">Ribosome maturation factor RimP</fullName>
    </recommendedName>
</protein>
<dbReference type="GO" id="GO:0005829">
    <property type="term" value="C:cytosol"/>
    <property type="evidence" value="ECO:0007669"/>
    <property type="project" value="TreeGrafter"/>
</dbReference>
<dbReference type="InterPro" id="IPR003728">
    <property type="entry name" value="Ribosome_maturation_RimP"/>
</dbReference>
<dbReference type="PANTHER" id="PTHR33867:SF1">
    <property type="entry name" value="RIBOSOME MATURATION FACTOR RIMP"/>
    <property type="match status" value="1"/>
</dbReference>
<reference evidence="6 8" key="1">
    <citation type="submission" date="2019-11" db="EMBL/GenBank/DDBJ databases">
        <title>Eggerthellaceae novel genus isolated from the rectal contents of marmort.</title>
        <authorList>
            <person name="Zhang G."/>
        </authorList>
    </citation>
    <scope>NUCLEOTIDE SEQUENCE [LARGE SCALE GENOMIC DNA]</scope>
    <source>
        <strain evidence="6">Zg-886</strain>
        <strain evidence="8">zg-886</strain>
    </source>
</reference>
<name>A0A9E6SUX7_9ACTN</name>
<dbReference type="InterPro" id="IPR028989">
    <property type="entry name" value="RimP_N"/>
</dbReference>
<keyword evidence="8" id="KW-1185">Reference proteome</keyword>
<feature type="domain" description="Ribosome maturation factor RimP C-terminal" evidence="5">
    <location>
        <begin position="87"/>
        <end position="148"/>
    </location>
</feature>
<dbReference type="Proteomes" id="UP000636394">
    <property type="component" value="Unassembled WGS sequence"/>
</dbReference>
<dbReference type="EMBL" id="WPCR01000008">
    <property type="protein sequence ID" value="NHM14583.1"/>
    <property type="molecule type" value="Genomic_DNA"/>
</dbReference>
<dbReference type="Pfam" id="PF02576">
    <property type="entry name" value="RimP_N"/>
    <property type="match status" value="1"/>
</dbReference>
<dbReference type="Gene3D" id="3.30.300.70">
    <property type="entry name" value="RimP-like superfamily, N-terminal"/>
    <property type="match status" value="1"/>
</dbReference>
<evidence type="ECO:0000259" key="5">
    <source>
        <dbReference type="Pfam" id="PF17384"/>
    </source>
</evidence>
<evidence type="ECO:0000256" key="1">
    <source>
        <dbReference type="ARBA" id="ARBA00022490"/>
    </source>
</evidence>
<comment type="similarity">
    <text evidence="3">Belongs to the RimP family.</text>
</comment>
<evidence type="ECO:0000313" key="6">
    <source>
        <dbReference type="EMBL" id="NHM14583.1"/>
    </source>
</evidence>
<gene>
    <name evidence="3" type="primary">rimP</name>
    <name evidence="6" type="ORF">GMI68_07375</name>
    <name evidence="7" type="ORF">J7S26_03415</name>
</gene>
<reference evidence="7" key="2">
    <citation type="submission" date="2021-04" db="EMBL/GenBank/DDBJ databases">
        <title>Novel species in family Eggerthellaceae.</title>
        <authorList>
            <person name="Zhang G."/>
        </authorList>
    </citation>
    <scope>NUCLEOTIDE SEQUENCE</scope>
    <source>
        <strain evidence="7">Zg-886</strain>
    </source>
</reference>
<dbReference type="InterPro" id="IPR035956">
    <property type="entry name" value="RimP_N_sf"/>
</dbReference>
<dbReference type="InterPro" id="IPR036847">
    <property type="entry name" value="RimP_C_sf"/>
</dbReference>
<dbReference type="RefSeq" id="WP_166339890.1">
    <property type="nucleotide sequence ID" value="NZ_CP072829.1"/>
</dbReference>
<dbReference type="GO" id="GO:0006412">
    <property type="term" value="P:translation"/>
    <property type="evidence" value="ECO:0007669"/>
    <property type="project" value="TreeGrafter"/>
</dbReference>
<dbReference type="Pfam" id="PF17384">
    <property type="entry name" value="DUF150_C"/>
    <property type="match status" value="1"/>
</dbReference>
<dbReference type="Gene3D" id="2.30.30.180">
    <property type="entry name" value="Ribosome maturation factor RimP, C-terminal domain"/>
    <property type="match status" value="1"/>
</dbReference>
<dbReference type="CDD" id="cd01734">
    <property type="entry name" value="YlxS_C"/>
    <property type="match status" value="1"/>
</dbReference>
<evidence type="ECO:0000313" key="9">
    <source>
        <dbReference type="Proteomes" id="UP000671910"/>
    </source>
</evidence>
<evidence type="ECO:0000313" key="8">
    <source>
        <dbReference type="Proteomes" id="UP000636394"/>
    </source>
</evidence>
<keyword evidence="2 3" id="KW-0690">Ribosome biogenesis</keyword>
<dbReference type="InterPro" id="IPR028998">
    <property type="entry name" value="RimP_C"/>
</dbReference>
<evidence type="ECO:0000313" key="7">
    <source>
        <dbReference type="EMBL" id="QTU84970.1"/>
    </source>
</evidence>
<dbReference type="Proteomes" id="UP000671910">
    <property type="component" value="Chromosome"/>
</dbReference>
<dbReference type="PANTHER" id="PTHR33867">
    <property type="entry name" value="RIBOSOME MATURATION FACTOR RIMP"/>
    <property type="match status" value="1"/>
</dbReference>
<evidence type="ECO:0000256" key="3">
    <source>
        <dbReference type="HAMAP-Rule" id="MF_01077"/>
    </source>
</evidence>
<dbReference type="HAMAP" id="MF_01077">
    <property type="entry name" value="RimP"/>
    <property type="match status" value="1"/>
</dbReference>
<accession>A0A9E6SUX7</accession>
<evidence type="ECO:0000256" key="2">
    <source>
        <dbReference type="ARBA" id="ARBA00022517"/>
    </source>
</evidence>
<evidence type="ECO:0000259" key="4">
    <source>
        <dbReference type="Pfam" id="PF02576"/>
    </source>
</evidence>
<organism evidence="7 9">
    <name type="scientific">Xiamenia xianingshaonis</name>
    <dbReference type="NCBI Taxonomy" id="2682776"/>
    <lineage>
        <taxon>Bacteria</taxon>
        <taxon>Bacillati</taxon>
        <taxon>Actinomycetota</taxon>
        <taxon>Coriobacteriia</taxon>
        <taxon>Eggerthellales</taxon>
        <taxon>Eggerthellaceae</taxon>
        <taxon>Xiamenia</taxon>
    </lineage>
</organism>
<comment type="function">
    <text evidence="3">Required for maturation of 30S ribosomal subunits.</text>
</comment>